<sequence>MFEFLDVLLEDDMLAKFLFMKTKPTSGFFTLLSLALWLD</sequence>
<proteinExistence type="predicted"/>
<dbReference type="AlphaFoldDB" id="A0AA86YYN8"/>
<evidence type="ECO:0000313" key="1">
    <source>
        <dbReference type="EMBL" id="EDU58872.1"/>
    </source>
</evidence>
<reference evidence="2" key="2">
    <citation type="submission" date="2008-04" db="EMBL/GenBank/DDBJ databases">
        <title>Draft genome sequence of Providencia stuartii(ATCC 25827).</title>
        <authorList>
            <person name="Sudarsanam P."/>
            <person name="Ley R."/>
            <person name="Guruge J."/>
            <person name="Turnbaugh P.J."/>
            <person name="Mahowald M."/>
            <person name="Liep D."/>
            <person name="Gordon J."/>
        </authorList>
    </citation>
    <scope>NUCLEOTIDE SEQUENCE [LARGE SCALE GENOMIC DNA]</scope>
    <source>
        <strain evidence="2">ATCC 25827</strain>
    </source>
</reference>
<evidence type="ECO:0000313" key="2">
    <source>
        <dbReference type="Proteomes" id="UP000004506"/>
    </source>
</evidence>
<dbReference type="EMBL" id="ABJD02000101">
    <property type="protein sequence ID" value="EDU58872.1"/>
    <property type="molecule type" value="Genomic_DNA"/>
</dbReference>
<comment type="caution">
    <text evidence="1">The sequence shown here is derived from an EMBL/GenBank/DDBJ whole genome shotgun (WGS) entry which is preliminary data.</text>
</comment>
<accession>A0AA86YYN8</accession>
<dbReference type="Proteomes" id="UP000004506">
    <property type="component" value="Unassembled WGS sequence"/>
</dbReference>
<reference evidence="2" key="1">
    <citation type="submission" date="2008-04" db="EMBL/GenBank/DDBJ databases">
        <title>Draft genome sequence of Providencia stuartii (ATCC 25827).</title>
        <authorList>
            <person name="Sudarsanam P."/>
            <person name="Ley R."/>
            <person name="Guruge J."/>
            <person name="Turnbaugh P.J."/>
            <person name="Mahowald M."/>
            <person name="Liep D."/>
            <person name="Gordon J."/>
        </authorList>
    </citation>
    <scope>NUCLEOTIDE SEQUENCE [LARGE SCALE GENOMIC DNA]</scope>
    <source>
        <strain evidence="2">ATCC 25827</strain>
    </source>
</reference>
<name>A0AA86YYN8_PROST</name>
<reference evidence="1 2" key="3">
    <citation type="submission" date="2008-05" db="EMBL/GenBank/DDBJ databases">
        <authorList>
            <person name="Fulton L."/>
            <person name="Clifton S."/>
            <person name="Fulton B."/>
            <person name="Xu J."/>
            <person name="Minx P."/>
            <person name="Pepin K.H."/>
            <person name="Johnson M."/>
            <person name="Thiruvilangam P."/>
            <person name="Bhonagiri V."/>
            <person name="Nash W.E."/>
            <person name="Mardis E.R."/>
            <person name="Wilson R.K."/>
        </authorList>
    </citation>
    <scope>NUCLEOTIDE SEQUENCE [LARGE SCALE GENOMIC DNA]</scope>
    <source>
        <strain evidence="1 2">ATCC 25827</strain>
    </source>
</reference>
<gene>
    <name evidence="1" type="ORF">PROSTU_02053</name>
</gene>
<organism evidence="1 2">
    <name type="scientific">Providencia stuartii ATCC 25827</name>
    <dbReference type="NCBI Taxonomy" id="471874"/>
    <lineage>
        <taxon>Bacteria</taxon>
        <taxon>Pseudomonadati</taxon>
        <taxon>Pseudomonadota</taxon>
        <taxon>Gammaproteobacteria</taxon>
        <taxon>Enterobacterales</taxon>
        <taxon>Morganellaceae</taxon>
        <taxon>Providencia</taxon>
    </lineage>
</organism>
<protein>
    <submittedName>
        <fullName evidence="1">Uncharacterized protein</fullName>
    </submittedName>
</protein>